<protein>
    <submittedName>
        <fullName evidence="1">Uncharacterized protein</fullName>
    </submittedName>
</protein>
<name>A0AAD7PE37_QUISA</name>
<proteinExistence type="predicted"/>
<evidence type="ECO:0000313" key="2">
    <source>
        <dbReference type="Proteomes" id="UP001163823"/>
    </source>
</evidence>
<dbReference type="Proteomes" id="UP001163823">
    <property type="component" value="Chromosome 10"/>
</dbReference>
<dbReference type="EMBL" id="JARAOO010000010">
    <property type="protein sequence ID" value="KAJ7952271.1"/>
    <property type="molecule type" value="Genomic_DNA"/>
</dbReference>
<reference evidence="1" key="1">
    <citation type="journal article" date="2023" name="Science">
        <title>Elucidation of the pathway for biosynthesis of saponin adjuvants from the soapbark tree.</title>
        <authorList>
            <person name="Reed J."/>
            <person name="Orme A."/>
            <person name="El-Demerdash A."/>
            <person name="Owen C."/>
            <person name="Martin L.B.B."/>
            <person name="Misra R.C."/>
            <person name="Kikuchi S."/>
            <person name="Rejzek M."/>
            <person name="Martin A.C."/>
            <person name="Harkess A."/>
            <person name="Leebens-Mack J."/>
            <person name="Louveau T."/>
            <person name="Stephenson M.J."/>
            <person name="Osbourn A."/>
        </authorList>
    </citation>
    <scope>NUCLEOTIDE SEQUENCE</scope>
    <source>
        <strain evidence="1">S10</strain>
    </source>
</reference>
<dbReference type="AlphaFoldDB" id="A0AAD7PE37"/>
<sequence length="117" mass="13346">MTTISQPSDLVVGPKFVQADGTVIRWFLIDQLGELHHREDFAYEESGHGVEFGYSGRLVGQVGNVRFEEIVKTQKAKQGGDEFSDETQNRKGVNEKLWEEEVCVARRESHGVVMDYW</sequence>
<keyword evidence="2" id="KW-1185">Reference proteome</keyword>
<gene>
    <name evidence="1" type="ORF">O6P43_024151</name>
</gene>
<dbReference type="KEGG" id="qsa:O6P43_024151"/>
<comment type="caution">
    <text evidence="1">The sequence shown here is derived from an EMBL/GenBank/DDBJ whole genome shotgun (WGS) entry which is preliminary data.</text>
</comment>
<accession>A0AAD7PE37</accession>
<evidence type="ECO:0000313" key="1">
    <source>
        <dbReference type="EMBL" id="KAJ7952271.1"/>
    </source>
</evidence>
<organism evidence="1 2">
    <name type="scientific">Quillaja saponaria</name>
    <name type="common">Soap bark tree</name>
    <dbReference type="NCBI Taxonomy" id="32244"/>
    <lineage>
        <taxon>Eukaryota</taxon>
        <taxon>Viridiplantae</taxon>
        <taxon>Streptophyta</taxon>
        <taxon>Embryophyta</taxon>
        <taxon>Tracheophyta</taxon>
        <taxon>Spermatophyta</taxon>
        <taxon>Magnoliopsida</taxon>
        <taxon>eudicotyledons</taxon>
        <taxon>Gunneridae</taxon>
        <taxon>Pentapetalae</taxon>
        <taxon>rosids</taxon>
        <taxon>fabids</taxon>
        <taxon>Fabales</taxon>
        <taxon>Quillajaceae</taxon>
        <taxon>Quillaja</taxon>
    </lineage>
</organism>